<keyword evidence="8" id="KW-1185">Reference proteome</keyword>
<gene>
    <name evidence="7" type="ORF">GBAR_LOCUS24322</name>
</gene>
<comment type="similarity">
    <text evidence="1">Belongs to the ABC transporter superfamily.</text>
</comment>
<dbReference type="EMBL" id="CASHTH010003359">
    <property type="protein sequence ID" value="CAI8043831.1"/>
    <property type="molecule type" value="Genomic_DNA"/>
</dbReference>
<organism evidence="7 8">
    <name type="scientific">Geodia barretti</name>
    <name type="common">Barrett's horny sponge</name>
    <dbReference type="NCBI Taxonomy" id="519541"/>
    <lineage>
        <taxon>Eukaryota</taxon>
        <taxon>Metazoa</taxon>
        <taxon>Porifera</taxon>
        <taxon>Demospongiae</taxon>
        <taxon>Heteroscleromorpha</taxon>
        <taxon>Tetractinellida</taxon>
        <taxon>Astrophorina</taxon>
        <taxon>Geodiidae</taxon>
        <taxon>Geodia</taxon>
    </lineage>
</organism>
<dbReference type="PANTHER" id="PTHR43820:SF4">
    <property type="entry name" value="HIGH-AFFINITY BRANCHED-CHAIN AMINO ACID TRANSPORT ATP-BINDING PROTEIN LIVF"/>
    <property type="match status" value="1"/>
</dbReference>
<accession>A0AA35TAF5</accession>
<reference evidence="7" key="1">
    <citation type="submission" date="2023-03" db="EMBL/GenBank/DDBJ databases">
        <authorList>
            <person name="Steffen K."/>
            <person name="Cardenas P."/>
        </authorList>
    </citation>
    <scope>NUCLEOTIDE SEQUENCE</scope>
</reference>
<dbReference type="SMART" id="SM00382">
    <property type="entry name" value="AAA"/>
    <property type="match status" value="1"/>
</dbReference>
<dbReference type="CDD" id="cd03224">
    <property type="entry name" value="ABC_TM1139_LivF_branched"/>
    <property type="match status" value="1"/>
</dbReference>
<dbReference type="InterPro" id="IPR003593">
    <property type="entry name" value="AAA+_ATPase"/>
</dbReference>
<dbReference type="Pfam" id="PF00005">
    <property type="entry name" value="ABC_tran"/>
    <property type="match status" value="1"/>
</dbReference>
<keyword evidence="4 7" id="KW-0067">ATP-binding</keyword>
<dbReference type="GO" id="GO:0016887">
    <property type="term" value="F:ATP hydrolysis activity"/>
    <property type="evidence" value="ECO:0007669"/>
    <property type="project" value="InterPro"/>
</dbReference>
<evidence type="ECO:0000259" key="6">
    <source>
        <dbReference type="PROSITE" id="PS50893"/>
    </source>
</evidence>
<sequence length="247" mass="26015">MILTVDDLTVAYGSVVAVRNLSFGAEEGKILSLLGPNGAGKTTTLMAIMGMIPIASGAVRLQSRSIAGARTEDTVRAGMTLTPEGRQIFASLTVAENLILGEAGLSGRDGGRWTRKEVLRTFPILSERLNQDAGTLSGGEQQQLAIARSLLSNPKVLLLDEPSLGLAPQVVDLIFSLIVQLCEHGITVVLVEQNAMRSLEIAHHSVVLSAGRKVFDGSASALRSSDDLMKAYLAIQPAGRSPETQGG</sequence>
<protein>
    <submittedName>
        <fullName evidence="7">High-affinity branched-chain amino acid transport ATP-binding protein LivF</fullName>
    </submittedName>
</protein>
<dbReference type="GO" id="GO:0015658">
    <property type="term" value="F:branched-chain amino acid transmembrane transporter activity"/>
    <property type="evidence" value="ECO:0007669"/>
    <property type="project" value="TreeGrafter"/>
</dbReference>
<keyword evidence="2" id="KW-0813">Transport</keyword>
<evidence type="ECO:0000256" key="4">
    <source>
        <dbReference type="ARBA" id="ARBA00022840"/>
    </source>
</evidence>
<evidence type="ECO:0000313" key="8">
    <source>
        <dbReference type="Proteomes" id="UP001174909"/>
    </source>
</evidence>
<dbReference type="SUPFAM" id="SSF52540">
    <property type="entry name" value="P-loop containing nucleoside triphosphate hydrolases"/>
    <property type="match status" value="1"/>
</dbReference>
<dbReference type="InterPro" id="IPR003439">
    <property type="entry name" value="ABC_transporter-like_ATP-bd"/>
</dbReference>
<comment type="caution">
    <text evidence="7">The sequence shown here is derived from an EMBL/GenBank/DDBJ whole genome shotgun (WGS) entry which is preliminary data.</text>
</comment>
<keyword evidence="3" id="KW-0547">Nucleotide-binding</keyword>
<dbReference type="GO" id="GO:0005524">
    <property type="term" value="F:ATP binding"/>
    <property type="evidence" value="ECO:0007669"/>
    <property type="project" value="UniProtKB-KW"/>
</dbReference>
<evidence type="ECO:0000256" key="1">
    <source>
        <dbReference type="ARBA" id="ARBA00005417"/>
    </source>
</evidence>
<evidence type="ECO:0000313" key="7">
    <source>
        <dbReference type="EMBL" id="CAI8043831.1"/>
    </source>
</evidence>
<name>A0AA35TAF5_GEOBA</name>
<evidence type="ECO:0000256" key="3">
    <source>
        <dbReference type="ARBA" id="ARBA00022741"/>
    </source>
</evidence>
<dbReference type="AlphaFoldDB" id="A0AA35TAF5"/>
<feature type="domain" description="ABC transporter" evidence="6">
    <location>
        <begin position="3"/>
        <end position="235"/>
    </location>
</feature>
<dbReference type="GO" id="GO:0015807">
    <property type="term" value="P:L-amino acid transport"/>
    <property type="evidence" value="ECO:0007669"/>
    <property type="project" value="TreeGrafter"/>
</dbReference>
<dbReference type="InterPro" id="IPR052156">
    <property type="entry name" value="BCAA_Transport_ATP-bd_LivF"/>
</dbReference>
<dbReference type="Gene3D" id="3.40.50.300">
    <property type="entry name" value="P-loop containing nucleotide triphosphate hydrolases"/>
    <property type="match status" value="1"/>
</dbReference>
<dbReference type="Proteomes" id="UP001174909">
    <property type="component" value="Unassembled WGS sequence"/>
</dbReference>
<dbReference type="InterPro" id="IPR027417">
    <property type="entry name" value="P-loop_NTPase"/>
</dbReference>
<dbReference type="PROSITE" id="PS50893">
    <property type="entry name" value="ABC_TRANSPORTER_2"/>
    <property type="match status" value="1"/>
</dbReference>
<keyword evidence="5" id="KW-0029">Amino-acid transport</keyword>
<evidence type="ECO:0000256" key="2">
    <source>
        <dbReference type="ARBA" id="ARBA00022448"/>
    </source>
</evidence>
<evidence type="ECO:0000256" key="5">
    <source>
        <dbReference type="ARBA" id="ARBA00022970"/>
    </source>
</evidence>
<proteinExistence type="inferred from homology"/>
<dbReference type="PANTHER" id="PTHR43820">
    <property type="entry name" value="HIGH-AFFINITY BRANCHED-CHAIN AMINO ACID TRANSPORT ATP-BINDING PROTEIN LIVF"/>
    <property type="match status" value="1"/>
</dbReference>